<accession>A0A699QTY7</accession>
<dbReference type="InterPro" id="IPR036397">
    <property type="entry name" value="RNaseH_sf"/>
</dbReference>
<sequence>MLWACVMDFRGSWDTHLLLVEYYYKNIYHKIIKCAPFEALYGRKCRSPMIWVEFGESQLIRPEIIVLLKVSPWKCVVRFAYQLKLPQELGCIHDTFHMSNLKKCLAESDIQVPLEEIEIDENLRFVKEPIEIVAWDVKRLKRRKIPLVRVCWNSRQGAEYTWE</sequence>
<proteinExistence type="predicted"/>
<dbReference type="PANTHER" id="PTHR46148:SF59">
    <property type="entry name" value="NUCLEOTIDYLTRANSFERASE, RIBONUCLEASE H"/>
    <property type="match status" value="1"/>
</dbReference>
<dbReference type="Pfam" id="PF24626">
    <property type="entry name" value="SH3_Tf2-1"/>
    <property type="match status" value="1"/>
</dbReference>
<dbReference type="AlphaFoldDB" id="A0A699QTY7"/>
<dbReference type="InterPro" id="IPR056924">
    <property type="entry name" value="SH3_Tf2-1"/>
</dbReference>
<dbReference type="Gene3D" id="3.30.420.10">
    <property type="entry name" value="Ribonuclease H-like superfamily/Ribonuclease H"/>
    <property type="match status" value="1"/>
</dbReference>
<evidence type="ECO:0000313" key="2">
    <source>
        <dbReference type="EMBL" id="GFC73168.1"/>
    </source>
</evidence>
<protein>
    <recommendedName>
        <fullName evidence="1">Tf2-1-like SH3-like domain-containing protein</fullName>
    </recommendedName>
</protein>
<feature type="domain" description="Tf2-1-like SH3-like" evidence="1">
    <location>
        <begin position="78"/>
        <end position="104"/>
    </location>
</feature>
<organism evidence="2">
    <name type="scientific">Tanacetum cinerariifolium</name>
    <name type="common">Dalmatian daisy</name>
    <name type="synonym">Chrysanthemum cinerariifolium</name>
    <dbReference type="NCBI Taxonomy" id="118510"/>
    <lineage>
        <taxon>Eukaryota</taxon>
        <taxon>Viridiplantae</taxon>
        <taxon>Streptophyta</taxon>
        <taxon>Embryophyta</taxon>
        <taxon>Tracheophyta</taxon>
        <taxon>Spermatophyta</taxon>
        <taxon>Magnoliopsida</taxon>
        <taxon>eudicotyledons</taxon>
        <taxon>Gunneridae</taxon>
        <taxon>Pentapetalae</taxon>
        <taxon>asterids</taxon>
        <taxon>campanulids</taxon>
        <taxon>Asterales</taxon>
        <taxon>Asteraceae</taxon>
        <taxon>Asteroideae</taxon>
        <taxon>Anthemideae</taxon>
        <taxon>Anthemidinae</taxon>
        <taxon>Tanacetum</taxon>
    </lineage>
</organism>
<dbReference type="EMBL" id="BKCJ011041223">
    <property type="protein sequence ID" value="GFC73168.1"/>
    <property type="molecule type" value="Genomic_DNA"/>
</dbReference>
<comment type="caution">
    <text evidence="2">The sequence shown here is derived from an EMBL/GenBank/DDBJ whole genome shotgun (WGS) entry which is preliminary data.</text>
</comment>
<gene>
    <name evidence="2" type="ORF">Tci_845138</name>
</gene>
<dbReference type="GO" id="GO:0003676">
    <property type="term" value="F:nucleic acid binding"/>
    <property type="evidence" value="ECO:0007669"/>
    <property type="project" value="InterPro"/>
</dbReference>
<dbReference type="PANTHER" id="PTHR46148">
    <property type="entry name" value="CHROMO DOMAIN-CONTAINING PROTEIN"/>
    <property type="match status" value="1"/>
</dbReference>
<name>A0A699QTY7_TANCI</name>
<reference evidence="2" key="1">
    <citation type="journal article" date="2019" name="Sci. Rep.">
        <title>Draft genome of Tanacetum cinerariifolium, the natural source of mosquito coil.</title>
        <authorList>
            <person name="Yamashiro T."/>
            <person name="Shiraishi A."/>
            <person name="Satake H."/>
            <person name="Nakayama K."/>
        </authorList>
    </citation>
    <scope>NUCLEOTIDE SEQUENCE</scope>
</reference>
<evidence type="ECO:0000259" key="1">
    <source>
        <dbReference type="Pfam" id="PF24626"/>
    </source>
</evidence>